<dbReference type="GO" id="GO:0006508">
    <property type="term" value="P:proteolysis"/>
    <property type="evidence" value="ECO:0007669"/>
    <property type="project" value="InterPro"/>
</dbReference>
<comment type="similarity">
    <text evidence="3">Belongs to the peptidase S9C family.</text>
</comment>
<comment type="subunit">
    <text evidence="4">Homotetramer.</text>
</comment>
<reference evidence="12" key="1">
    <citation type="submission" date="2024-04" db="EMBL/GenBank/DDBJ databases">
        <title>Salinicola lusitanus LLJ914,a marine bacterium isolated from the Okinawa Trough.</title>
        <authorList>
            <person name="Li J."/>
        </authorList>
    </citation>
    <scope>NUCLEOTIDE SEQUENCE [LARGE SCALE GENOMIC DNA]</scope>
</reference>
<dbReference type="InterPro" id="IPR001375">
    <property type="entry name" value="Peptidase_S9_cat"/>
</dbReference>
<feature type="domain" description="Peptidase S9 prolyl oligopeptidase catalytic" evidence="9">
    <location>
        <begin position="463"/>
        <end position="669"/>
    </location>
</feature>
<dbReference type="InterPro" id="IPR029058">
    <property type="entry name" value="AB_hydrolase_fold"/>
</dbReference>
<name>A0AAW0MX94_9GOBI</name>
<dbReference type="FunFam" id="3.40.50.1820:FF:000043">
    <property type="entry name" value="acylamino-acid-releasing enzyme"/>
    <property type="match status" value="1"/>
</dbReference>
<dbReference type="Gene3D" id="2.120.10.30">
    <property type="entry name" value="TolB, C-terminal domain"/>
    <property type="match status" value="1"/>
</dbReference>
<evidence type="ECO:0000313" key="12">
    <source>
        <dbReference type="Proteomes" id="UP001460270"/>
    </source>
</evidence>
<accession>A0AAW0MX94</accession>
<dbReference type="PANTHER" id="PTHR42776:SF1">
    <property type="entry name" value="ACYLAMINO-ACID-RELEASING ENZYME"/>
    <property type="match status" value="1"/>
</dbReference>
<dbReference type="InterPro" id="IPR045550">
    <property type="entry name" value="AARE_N"/>
</dbReference>
<organism evidence="11 12">
    <name type="scientific">Mugilogobius chulae</name>
    <name type="common">yellowstripe goby</name>
    <dbReference type="NCBI Taxonomy" id="88201"/>
    <lineage>
        <taxon>Eukaryota</taxon>
        <taxon>Metazoa</taxon>
        <taxon>Chordata</taxon>
        <taxon>Craniata</taxon>
        <taxon>Vertebrata</taxon>
        <taxon>Euteleostomi</taxon>
        <taxon>Actinopterygii</taxon>
        <taxon>Neopterygii</taxon>
        <taxon>Teleostei</taxon>
        <taxon>Neoteleostei</taxon>
        <taxon>Acanthomorphata</taxon>
        <taxon>Gobiaria</taxon>
        <taxon>Gobiiformes</taxon>
        <taxon>Gobioidei</taxon>
        <taxon>Gobiidae</taxon>
        <taxon>Gobionellinae</taxon>
        <taxon>Mugilogobius</taxon>
    </lineage>
</organism>
<evidence type="ECO:0000256" key="3">
    <source>
        <dbReference type="ARBA" id="ARBA00010040"/>
    </source>
</evidence>
<evidence type="ECO:0000259" key="9">
    <source>
        <dbReference type="Pfam" id="PF00326"/>
    </source>
</evidence>
<evidence type="ECO:0000256" key="6">
    <source>
        <dbReference type="ARBA" id="ARBA00018421"/>
    </source>
</evidence>
<dbReference type="Gene3D" id="3.40.50.1820">
    <property type="entry name" value="alpha/beta hydrolase"/>
    <property type="match status" value="1"/>
</dbReference>
<dbReference type="PANTHER" id="PTHR42776">
    <property type="entry name" value="SERINE PEPTIDASE S9 FAMILY MEMBER"/>
    <property type="match status" value="1"/>
</dbReference>
<keyword evidence="12" id="KW-1185">Reference proteome</keyword>
<evidence type="ECO:0000256" key="1">
    <source>
        <dbReference type="ARBA" id="ARBA00000721"/>
    </source>
</evidence>
<dbReference type="SUPFAM" id="SSF53474">
    <property type="entry name" value="alpha/beta-Hydrolases"/>
    <property type="match status" value="1"/>
</dbReference>
<sequence>MDPTRITGLYSDLCALAVPVRAHVKEQKLNGQTLYDVNTEWTQTELVRGSRLSLCQRWILLIEENQKIQSALPPGPAVPQNAECLSSFSPVQGLRAVIKETSGHQLLEVWDERGLRKCLNLTALSKHGRVYDDTHFGCLSWSRCENKLLYIAEKKIDSPNASGNVKDRSVYREDWGEALSNKSVPVLSCVDLRTGCLTVLEAPADVSPGQAVWSLDGESIFFVGWYHEPYRLGLKFCSNRRSALFQIDLAGHYERLSEENVSVLSPRLSPDGSALVFLQGKVFGPHAQCLKMQMLDIKSNKISTLIDIVHRAQNGEDTGGFAGVYESLPSCCWSEDSQRIVFSSAHKNWKDIFVVDRRTQNISCLSDNMSAGLRVFGSWKLLTIHRDLLVVCCSSPNTPPTLRVGFLPPDGHIVSWKLSGLDFGAILVKPSTQGKTKLPLVVFIHGGPHSQFPAEWNITTAGLVQLGLAVLMVNYRGSTGFGQDSILSLIGHIGQQDVRDVQRAVQFALQTDPTLDPERLAVFGGSHGGFLSCHLIGQFPDVYRACAVRNPVVNAATLLGTSDIIDWRYSSVGLDFSYEQIPTAEALATMLQRSPITHAPKMKCALLLMLGAKDRRVSPHQGLELYRTLKSRGKTVRLLWFPEDGHSLSRVDTQTDCFLNTVLWLQEHL</sequence>
<dbReference type="EC" id="3.4.19.1" evidence="5"/>
<keyword evidence="8" id="KW-0378">Hydrolase</keyword>
<feature type="domain" description="Acylamino-acid-releasing enzyme N-terminal" evidence="10">
    <location>
        <begin position="99"/>
        <end position="409"/>
    </location>
</feature>
<evidence type="ECO:0000256" key="8">
    <source>
        <dbReference type="ARBA" id="ARBA00022801"/>
    </source>
</evidence>
<keyword evidence="7" id="KW-0963">Cytoplasm</keyword>
<dbReference type="SUPFAM" id="SSF82171">
    <property type="entry name" value="DPP6 N-terminal domain-like"/>
    <property type="match status" value="1"/>
</dbReference>
<comment type="subcellular location">
    <subcellularLocation>
        <location evidence="2">Cytoplasm</location>
    </subcellularLocation>
</comment>
<dbReference type="EMBL" id="JBBPFD010000020">
    <property type="protein sequence ID" value="KAK7884606.1"/>
    <property type="molecule type" value="Genomic_DNA"/>
</dbReference>
<dbReference type="GO" id="GO:0008242">
    <property type="term" value="F:omega peptidase activity"/>
    <property type="evidence" value="ECO:0007669"/>
    <property type="project" value="UniProtKB-EC"/>
</dbReference>
<evidence type="ECO:0000259" key="10">
    <source>
        <dbReference type="Pfam" id="PF19283"/>
    </source>
</evidence>
<evidence type="ECO:0000313" key="11">
    <source>
        <dbReference type="EMBL" id="KAK7884606.1"/>
    </source>
</evidence>
<comment type="caution">
    <text evidence="11">The sequence shown here is derived from an EMBL/GenBank/DDBJ whole genome shotgun (WGS) entry which is preliminary data.</text>
</comment>
<dbReference type="InterPro" id="IPR011042">
    <property type="entry name" value="6-blade_b-propeller_TolB-like"/>
</dbReference>
<dbReference type="AlphaFoldDB" id="A0AAW0MX94"/>
<dbReference type="Pfam" id="PF00326">
    <property type="entry name" value="Peptidase_S9"/>
    <property type="match status" value="1"/>
</dbReference>
<dbReference type="GO" id="GO:0004252">
    <property type="term" value="F:serine-type endopeptidase activity"/>
    <property type="evidence" value="ECO:0007669"/>
    <property type="project" value="TreeGrafter"/>
</dbReference>
<evidence type="ECO:0000256" key="2">
    <source>
        <dbReference type="ARBA" id="ARBA00004496"/>
    </source>
</evidence>
<gene>
    <name evidence="11" type="ORF">WMY93_027729</name>
</gene>
<evidence type="ECO:0000256" key="4">
    <source>
        <dbReference type="ARBA" id="ARBA00011881"/>
    </source>
</evidence>
<proteinExistence type="inferred from homology"/>
<dbReference type="Pfam" id="PF19283">
    <property type="entry name" value="APEH_N"/>
    <property type="match status" value="1"/>
</dbReference>
<evidence type="ECO:0000256" key="5">
    <source>
        <dbReference type="ARBA" id="ARBA00012917"/>
    </source>
</evidence>
<dbReference type="GO" id="GO:0005737">
    <property type="term" value="C:cytoplasm"/>
    <property type="evidence" value="ECO:0007669"/>
    <property type="project" value="UniProtKB-SubCell"/>
</dbReference>
<protein>
    <recommendedName>
        <fullName evidence="6">Acylamino-acid-releasing enzyme</fullName>
        <ecNumber evidence="5">3.4.19.1</ecNumber>
    </recommendedName>
</protein>
<evidence type="ECO:0000256" key="7">
    <source>
        <dbReference type="ARBA" id="ARBA00022490"/>
    </source>
</evidence>
<dbReference type="Proteomes" id="UP001460270">
    <property type="component" value="Unassembled WGS sequence"/>
</dbReference>
<comment type="catalytic activity">
    <reaction evidence="1">
        <text>Cleavage of an N-acetyl or N-formyl amino acid from the N-terminus of a polypeptide.</text>
        <dbReference type="EC" id="3.4.19.1"/>
    </reaction>
</comment>